<proteinExistence type="predicted"/>
<organism evidence="2 3">
    <name type="scientific">Aulographum hederae CBS 113979</name>
    <dbReference type="NCBI Taxonomy" id="1176131"/>
    <lineage>
        <taxon>Eukaryota</taxon>
        <taxon>Fungi</taxon>
        <taxon>Dikarya</taxon>
        <taxon>Ascomycota</taxon>
        <taxon>Pezizomycotina</taxon>
        <taxon>Dothideomycetes</taxon>
        <taxon>Pleosporomycetidae</taxon>
        <taxon>Aulographales</taxon>
        <taxon>Aulographaceae</taxon>
    </lineage>
</organism>
<dbReference type="AlphaFoldDB" id="A0A6G1GT51"/>
<reference evidence="2" key="1">
    <citation type="journal article" date="2020" name="Stud. Mycol.">
        <title>101 Dothideomycetes genomes: a test case for predicting lifestyles and emergence of pathogens.</title>
        <authorList>
            <person name="Haridas S."/>
            <person name="Albert R."/>
            <person name="Binder M."/>
            <person name="Bloem J."/>
            <person name="Labutti K."/>
            <person name="Salamov A."/>
            <person name="Andreopoulos B."/>
            <person name="Baker S."/>
            <person name="Barry K."/>
            <person name="Bills G."/>
            <person name="Bluhm B."/>
            <person name="Cannon C."/>
            <person name="Castanera R."/>
            <person name="Culley D."/>
            <person name="Daum C."/>
            <person name="Ezra D."/>
            <person name="Gonzalez J."/>
            <person name="Henrissat B."/>
            <person name="Kuo A."/>
            <person name="Liang C."/>
            <person name="Lipzen A."/>
            <person name="Lutzoni F."/>
            <person name="Magnuson J."/>
            <person name="Mondo S."/>
            <person name="Nolan M."/>
            <person name="Ohm R."/>
            <person name="Pangilinan J."/>
            <person name="Park H.-J."/>
            <person name="Ramirez L."/>
            <person name="Alfaro M."/>
            <person name="Sun H."/>
            <person name="Tritt A."/>
            <person name="Yoshinaga Y."/>
            <person name="Zwiers L.-H."/>
            <person name="Turgeon B."/>
            <person name="Goodwin S."/>
            <person name="Spatafora J."/>
            <person name="Crous P."/>
            <person name="Grigoriev I."/>
        </authorList>
    </citation>
    <scope>NUCLEOTIDE SEQUENCE</scope>
    <source>
        <strain evidence="2">CBS 113979</strain>
    </source>
</reference>
<evidence type="ECO:0000256" key="1">
    <source>
        <dbReference type="SAM" id="MobiDB-lite"/>
    </source>
</evidence>
<keyword evidence="3" id="KW-1185">Reference proteome</keyword>
<accession>A0A6G1GT51</accession>
<evidence type="ECO:0000313" key="3">
    <source>
        <dbReference type="Proteomes" id="UP000800041"/>
    </source>
</evidence>
<name>A0A6G1GT51_9PEZI</name>
<feature type="compositionally biased region" description="Polar residues" evidence="1">
    <location>
        <begin position="83"/>
        <end position="112"/>
    </location>
</feature>
<feature type="region of interest" description="Disordered" evidence="1">
    <location>
        <begin position="54"/>
        <end position="131"/>
    </location>
</feature>
<dbReference type="Proteomes" id="UP000800041">
    <property type="component" value="Unassembled WGS sequence"/>
</dbReference>
<protein>
    <submittedName>
        <fullName evidence="2">Uncharacterized protein</fullName>
    </submittedName>
</protein>
<dbReference type="EMBL" id="ML977170">
    <property type="protein sequence ID" value="KAF1984146.1"/>
    <property type="molecule type" value="Genomic_DNA"/>
</dbReference>
<sequence>MPFLTLRCKRRPSTCTQCAHLAHLKSKLDALQERYTDLYFVWKAELRPPRQLSHLRSSNIHPHRRIQHPSNSVPVSHLHPGPLSSNPINPTSHTLTEPQQPRNLPTTSINRAKTQRPRPQPPYPSTPRGRALFATHPHRWLNRLAVLALD</sequence>
<feature type="non-terminal residue" evidence="2">
    <location>
        <position position="150"/>
    </location>
</feature>
<gene>
    <name evidence="2" type="ORF">K402DRAFT_465516</name>
</gene>
<evidence type="ECO:0000313" key="2">
    <source>
        <dbReference type="EMBL" id="KAF1984146.1"/>
    </source>
</evidence>